<dbReference type="OrthoDB" id="7859621at2759"/>
<evidence type="ECO:0000313" key="8">
    <source>
        <dbReference type="Proteomes" id="UP000784294"/>
    </source>
</evidence>
<dbReference type="EMBL" id="CAAALY010110483">
    <property type="protein sequence ID" value="VEL30217.1"/>
    <property type="molecule type" value="Genomic_DNA"/>
</dbReference>
<evidence type="ECO:0000256" key="4">
    <source>
        <dbReference type="ARBA" id="ARBA00022989"/>
    </source>
</evidence>
<organism evidence="7 8">
    <name type="scientific">Protopolystoma xenopodis</name>
    <dbReference type="NCBI Taxonomy" id="117903"/>
    <lineage>
        <taxon>Eukaryota</taxon>
        <taxon>Metazoa</taxon>
        <taxon>Spiralia</taxon>
        <taxon>Lophotrochozoa</taxon>
        <taxon>Platyhelminthes</taxon>
        <taxon>Monogenea</taxon>
        <taxon>Polyopisthocotylea</taxon>
        <taxon>Polystomatidea</taxon>
        <taxon>Polystomatidae</taxon>
        <taxon>Protopolystoma</taxon>
    </lineage>
</organism>
<reference evidence="7" key="1">
    <citation type="submission" date="2018-11" db="EMBL/GenBank/DDBJ databases">
        <authorList>
            <consortium name="Pathogen Informatics"/>
        </authorList>
    </citation>
    <scope>NUCLEOTIDE SEQUENCE</scope>
</reference>
<dbReference type="Proteomes" id="UP000784294">
    <property type="component" value="Unassembled WGS sequence"/>
</dbReference>
<keyword evidence="3 6" id="KW-0812">Transmembrane</keyword>
<evidence type="ECO:0000256" key="3">
    <source>
        <dbReference type="ARBA" id="ARBA00022692"/>
    </source>
</evidence>
<proteinExistence type="inferred from homology"/>
<keyword evidence="5 6" id="KW-0472">Membrane</keyword>
<evidence type="ECO:0000256" key="1">
    <source>
        <dbReference type="ARBA" id="ARBA00004141"/>
    </source>
</evidence>
<gene>
    <name evidence="7" type="ORF">PXEA_LOCUS23657</name>
</gene>
<comment type="subcellular location">
    <subcellularLocation>
        <location evidence="1">Membrane</location>
        <topology evidence="1">Multi-pass membrane protein</topology>
    </subcellularLocation>
</comment>
<keyword evidence="8" id="KW-1185">Reference proteome</keyword>
<dbReference type="AlphaFoldDB" id="A0A3S5FF86"/>
<evidence type="ECO:0000256" key="2">
    <source>
        <dbReference type="ARBA" id="ARBA00006945"/>
    </source>
</evidence>
<dbReference type="InterPro" id="IPR002995">
    <property type="entry name" value="Surf4"/>
</dbReference>
<dbReference type="Pfam" id="PF02077">
    <property type="entry name" value="SURF4"/>
    <property type="match status" value="1"/>
</dbReference>
<evidence type="ECO:0000256" key="6">
    <source>
        <dbReference type="SAM" id="Phobius"/>
    </source>
</evidence>
<dbReference type="GO" id="GO:0016020">
    <property type="term" value="C:membrane"/>
    <property type="evidence" value="ECO:0007669"/>
    <property type="project" value="UniProtKB-SubCell"/>
</dbReference>
<comment type="similarity">
    <text evidence="2">Belongs to the SURF4 family.</text>
</comment>
<keyword evidence="4 6" id="KW-1133">Transmembrane helix</keyword>
<evidence type="ECO:0000313" key="7">
    <source>
        <dbReference type="EMBL" id="VEL30217.1"/>
    </source>
</evidence>
<protein>
    <submittedName>
        <fullName evidence="7">Uncharacterized protein</fullName>
    </submittedName>
</protein>
<sequence length="136" mass="15592">MVTFGACFITAAFTTSIVRFFSFSSMVEIIQRNRNLKEIVDNLEDYADVVVRKLRRYIPHVARICLISTFIDDGWRLLTQWGEQVDYIKSIWNSPYLVAAVFIFANIITQFIGSGFIIGRYKVKIGVGILMLTVLI</sequence>
<name>A0A3S5FF86_9PLAT</name>
<evidence type="ECO:0000256" key="5">
    <source>
        <dbReference type="ARBA" id="ARBA00023136"/>
    </source>
</evidence>
<feature type="transmembrane region" description="Helical" evidence="6">
    <location>
        <begin position="96"/>
        <end position="118"/>
    </location>
</feature>
<comment type="caution">
    <text evidence="7">The sequence shown here is derived from an EMBL/GenBank/DDBJ whole genome shotgun (WGS) entry which is preliminary data.</text>
</comment>
<accession>A0A3S5FF86</accession>
<feature type="non-terminal residue" evidence="7">
    <location>
        <position position="136"/>
    </location>
</feature>